<feature type="region of interest" description="Disordered" evidence="2">
    <location>
        <begin position="153"/>
        <end position="180"/>
    </location>
</feature>
<feature type="region of interest" description="Disordered" evidence="2">
    <location>
        <begin position="725"/>
        <end position="754"/>
    </location>
</feature>
<feature type="compositionally biased region" description="Basic and acidic residues" evidence="2">
    <location>
        <begin position="390"/>
        <end position="406"/>
    </location>
</feature>
<feature type="region of interest" description="Disordered" evidence="2">
    <location>
        <begin position="1248"/>
        <end position="1300"/>
    </location>
</feature>
<dbReference type="GeneID" id="115886333"/>
<feature type="compositionally biased region" description="Polar residues" evidence="2">
    <location>
        <begin position="1251"/>
        <end position="1274"/>
    </location>
</feature>
<feature type="compositionally biased region" description="Low complexity" evidence="2">
    <location>
        <begin position="1222"/>
        <end position="1237"/>
    </location>
</feature>
<organism evidence="4 5">
    <name type="scientific">Sitophilus oryzae</name>
    <name type="common">Rice weevil</name>
    <name type="synonym">Curculio oryzae</name>
    <dbReference type="NCBI Taxonomy" id="7048"/>
    <lineage>
        <taxon>Eukaryota</taxon>
        <taxon>Metazoa</taxon>
        <taxon>Ecdysozoa</taxon>
        <taxon>Arthropoda</taxon>
        <taxon>Hexapoda</taxon>
        <taxon>Insecta</taxon>
        <taxon>Pterygota</taxon>
        <taxon>Neoptera</taxon>
        <taxon>Endopterygota</taxon>
        <taxon>Coleoptera</taxon>
        <taxon>Polyphaga</taxon>
        <taxon>Cucujiformia</taxon>
        <taxon>Curculionidae</taxon>
        <taxon>Dryophthorinae</taxon>
        <taxon>Sitophilus</taxon>
    </lineage>
</organism>
<feature type="compositionally biased region" description="Low complexity" evidence="2">
    <location>
        <begin position="314"/>
        <end position="326"/>
    </location>
</feature>
<dbReference type="PANTHER" id="PTHR12635">
    <property type="entry name" value="RHO-GTPASE-ACTIVATING PROTEIN 6 FAMILY MEMBER"/>
    <property type="match status" value="1"/>
</dbReference>
<dbReference type="Gene3D" id="1.10.555.10">
    <property type="entry name" value="Rho GTPase activation protein"/>
    <property type="match status" value="1"/>
</dbReference>
<feature type="compositionally biased region" description="Polar residues" evidence="2">
    <location>
        <begin position="14"/>
        <end position="24"/>
    </location>
</feature>
<dbReference type="Proteomes" id="UP000504635">
    <property type="component" value="Unplaced"/>
</dbReference>
<feature type="region of interest" description="Disordered" evidence="2">
    <location>
        <begin position="390"/>
        <end position="424"/>
    </location>
</feature>
<reference evidence="5" key="1">
    <citation type="submission" date="2025-08" db="UniProtKB">
        <authorList>
            <consortium name="RefSeq"/>
        </authorList>
    </citation>
    <scope>IDENTIFICATION</scope>
    <source>
        <tissue evidence="5">Gonads</tissue>
    </source>
</reference>
<dbReference type="Pfam" id="PF00620">
    <property type="entry name" value="RhoGAP"/>
    <property type="match status" value="1"/>
</dbReference>
<feature type="region of interest" description="Disordered" evidence="2">
    <location>
        <begin position="1352"/>
        <end position="1382"/>
    </location>
</feature>
<evidence type="ECO:0000313" key="4">
    <source>
        <dbReference type="Proteomes" id="UP000504635"/>
    </source>
</evidence>
<feature type="region of interest" description="Disordered" evidence="2">
    <location>
        <begin position="1397"/>
        <end position="1496"/>
    </location>
</feature>
<dbReference type="PROSITE" id="PS50238">
    <property type="entry name" value="RHOGAP"/>
    <property type="match status" value="1"/>
</dbReference>
<protein>
    <submittedName>
        <fullName evidence="5">Uncharacterized protein LOC115886333 isoform X1</fullName>
    </submittedName>
</protein>
<feature type="compositionally biased region" description="Low complexity" evidence="2">
    <location>
        <begin position="1281"/>
        <end position="1300"/>
    </location>
</feature>
<feature type="region of interest" description="Disordered" evidence="2">
    <location>
        <begin position="582"/>
        <end position="604"/>
    </location>
</feature>
<feature type="region of interest" description="Disordered" evidence="2">
    <location>
        <begin position="222"/>
        <end position="250"/>
    </location>
</feature>
<dbReference type="InterPro" id="IPR008936">
    <property type="entry name" value="Rho_GTPase_activation_prot"/>
</dbReference>
<feature type="compositionally biased region" description="Low complexity" evidence="2">
    <location>
        <begin position="1406"/>
        <end position="1427"/>
    </location>
</feature>
<dbReference type="PANTHER" id="PTHR12635:SF7">
    <property type="entry name" value="RHO GTPASE ACTIVATING PROTEIN 6-RELATED"/>
    <property type="match status" value="1"/>
</dbReference>
<evidence type="ECO:0000256" key="2">
    <source>
        <dbReference type="SAM" id="MobiDB-lite"/>
    </source>
</evidence>
<gene>
    <name evidence="5" type="primary">LOC115886333</name>
</gene>
<feature type="region of interest" description="Disordered" evidence="2">
    <location>
        <begin position="1"/>
        <end position="37"/>
    </location>
</feature>
<dbReference type="KEGG" id="soy:115886333"/>
<dbReference type="SMART" id="SM00324">
    <property type="entry name" value="RhoGAP"/>
    <property type="match status" value="1"/>
</dbReference>
<sequence length="1496" mass="166285">MAERASQKRKNLGRSASTESTEYSISMGRSIRRKKPKERWLLTRKTWKYMADAGRKLIPEGAKNCPEDIPKIEAHFQELCRKEAKFLLWRKNSYPGALGFRKKRKNVPKKGGSCRKAMSEGEVDILKPERPKDLLLEPKIPGKFDIKKMREDFLNSPSTSTPTGIPSTSATPDHETHEDKQLVSMLEQYLRMANTPDALKTGSADFNYQELIDKLQKHLTLTSSRTSSPSHYSSNSNLSPRTNLSPYQSSEQVNFQGDYVQRSLLDTLSRYFSQSPHRDKVVSDLLTDRKALEKLYFELRKAKGFRGSRGGTGYSSPSGYHSPSRTYHSTRLGLSHRDREGKFVPGHPPPLIEVQGETIEVTYRNWGTQTLPIPEHVLLECEKAYKKQQAEEEEERKEKEREDKHKGGSRRKSSVENDDVSQSVSDTIKRYLRMARKKSVDSDKLDSRFKRVNYDRNLRNIKAKGEITKPGDDDGLNKGCQTNDEWIVTYRDLKMADVYDVSDDSRISSARSSVDIGVFELEGGKGTPTSPPSSKSGHGFLSHLLHGGKHDNKAVTATAMQKSKSSSSVMQQGSRLVAKKIFRSRSKSQTRPSQTPCSWTPRGSGVWTSVTGREVILGDTNLLHLTDIERKVLQKVAIAKLQALNLGVSVKVPTETIGSVPTKKRRPYLLKRKAITTSIFDSSRKESEKDGSTPTGGGLVFGIPLTQCVENDRLSRAAFRTSRTDYVSSPEENTGRGMARHGSRSSFSSLIDTPKDETDSCDSLMGRGIVGSVPGLLDALSCSSTADLPCAINDEESGAVPNIISECIRHLEQNGLHTNGIFRVSASKKRLRQLREDFDCGKEVSIEESQCPHDVASLLKEYLRDLPDPLLCRDLYHAFIQTQRIRNRRLQFEALQHLIQLLPPTNRDTLYALLSFLANVSKYCNDTKNALGEELPGNKMDTNNLATVFAPNILHCIKPGGKDMSDRSEDRIDIINVVRTLIDHYKQLFLVPAELLDEIYVHMMDSHPEALDQLLNKKDAIAGADESVDELDSECNSAPWTPTQPNSEVSMENAFDPKYIQSEPKKTYSREECLHEAAATGGPNVGMRIRHKDKIRERSLRRKREKYEDGLLSRARGARDDDVYAKHRSSSIESTSSTHTDDVARVLRMSDENSNIERRKSSPYILDNSGVLTASLTIPVQTGVSYNTDDDIPYIEDVDNTRQPTVIGLVKAPTIPPRRRNISIGSDSSISSTIQPITGSLSLGQGYDSAVGSSAPTTYSSPHQNTPTSVSSSMADAGHFSSPPSWTSSPPTSPDSIQTSVNYIPDDVNILKPAPKGRVVAKEMPTVQKVSFAQTPSPQTIQKVRELKAAMQGADIPKSSSVVTFPESKSEREPRFTPSITSIGNAVLRSRTADFERISKVETKPKSSSVTTPSSVQSSTVAPTTTSIGSSDRDKKKYTKRRYTDSRHMTRHIPDSETLDSSANSVPKTEPSPVSAGPNVGPLYKRRELISSVPSK</sequence>
<proteinExistence type="predicted"/>
<keyword evidence="4" id="KW-1185">Reference proteome</keyword>
<evidence type="ECO:0000313" key="5">
    <source>
        <dbReference type="RefSeq" id="XP_030761286.1"/>
    </source>
</evidence>
<feature type="region of interest" description="Disordered" evidence="2">
    <location>
        <begin position="307"/>
        <end position="329"/>
    </location>
</feature>
<feature type="region of interest" description="Disordered" evidence="2">
    <location>
        <begin position="1218"/>
        <end position="1237"/>
    </location>
</feature>
<dbReference type="OrthoDB" id="10024839at2759"/>
<feature type="compositionally biased region" description="Polar residues" evidence="2">
    <location>
        <begin position="589"/>
        <end position="598"/>
    </location>
</feature>
<evidence type="ECO:0000259" key="3">
    <source>
        <dbReference type="PROSITE" id="PS50238"/>
    </source>
</evidence>
<feature type="compositionally biased region" description="Basic and acidic residues" evidence="2">
    <location>
        <begin position="1139"/>
        <end position="1155"/>
    </location>
</feature>
<dbReference type="RefSeq" id="XP_030761286.1">
    <property type="nucleotide sequence ID" value="XM_030905426.1"/>
</dbReference>
<accession>A0A6J2YD54</accession>
<evidence type="ECO:0000256" key="1">
    <source>
        <dbReference type="ARBA" id="ARBA00022468"/>
    </source>
</evidence>
<dbReference type="GO" id="GO:0005096">
    <property type="term" value="F:GTPase activator activity"/>
    <property type="evidence" value="ECO:0007669"/>
    <property type="project" value="UniProtKB-KW"/>
</dbReference>
<feature type="domain" description="Rho-GAP" evidence="3">
    <location>
        <begin position="786"/>
        <end position="989"/>
    </location>
</feature>
<feature type="compositionally biased region" description="Low complexity" evidence="2">
    <location>
        <begin position="156"/>
        <end position="171"/>
    </location>
</feature>
<dbReference type="FunCoup" id="A0A6J2YD54">
    <property type="interactions" value="1"/>
</dbReference>
<keyword evidence="1" id="KW-0343">GTPase activation</keyword>
<feature type="compositionally biased region" description="Basic and acidic residues" evidence="2">
    <location>
        <begin position="1442"/>
        <end position="1455"/>
    </location>
</feature>
<feature type="region of interest" description="Disordered" evidence="2">
    <location>
        <begin position="1124"/>
        <end position="1155"/>
    </location>
</feature>
<dbReference type="SUPFAM" id="SSF48350">
    <property type="entry name" value="GTPase activation domain, GAP"/>
    <property type="match status" value="1"/>
</dbReference>
<dbReference type="InterPro" id="IPR037863">
    <property type="entry name" value="RHOGAP6/36"/>
</dbReference>
<name>A0A6J2YD54_SITOR</name>
<dbReference type="InterPro" id="IPR000198">
    <property type="entry name" value="RhoGAP_dom"/>
</dbReference>
<dbReference type="InParanoid" id="A0A6J2YD54"/>
<feature type="compositionally biased region" description="Low complexity" evidence="2">
    <location>
        <begin position="222"/>
        <end position="241"/>
    </location>
</feature>
<dbReference type="GO" id="GO:0007165">
    <property type="term" value="P:signal transduction"/>
    <property type="evidence" value="ECO:0007669"/>
    <property type="project" value="InterPro"/>
</dbReference>